<comment type="caution">
    <text evidence="1">The sequence shown here is derived from an EMBL/GenBank/DDBJ whole genome shotgun (WGS) entry which is preliminary data.</text>
</comment>
<reference evidence="1 2" key="1">
    <citation type="submission" date="2016-11" db="EMBL/GenBank/DDBJ databases">
        <title>Whole genomes of Flavobacteriaceae.</title>
        <authorList>
            <person name="Stine C."/>
            <person name="Li C."/>
            <person name="Tadesse D."/>
        </authorList>
    </citation>
    <scope>NUCLEOTIDE SEQUENCE [LARGE SCALE GENOMIC DNA]</scope>
    <source>
        <strain evidence="1 2">DSM 18292</strain>
    </source>
</reference>
<dbReference type="AlphaFoldDB" id="A0A226HMQ0"/>
<accession>A0A226HMQ0</accession>
<gene>
    <name evidence="1" type="ORF">B0A66_04070</name>
</gene>
<dbReference type="RefSeq" id="WP_089048569.1">
    <property type="nucleotide sequence ID" value="NZ_FXTV01000002.1"/>
</dbReference>
<dbReference type="OrthoDB" id="1364257at2"/>
<proteinExistence type="predicted"/>
<organism evidence="1 2">
    <name type="scientific">Flavobacterium hercynium</name>
    <dbReference type="NCBI Taxonomy" id="387094"/>
    <lineage>
        <taxon>Bacteria</taxon>
        <taxon>Pseudomonadati</taxon>
        <taxon>Bacteroidota</taxon>
        <taxon>Flavobacteriia</taxon>
        <taxon>Flavobacteriales</taxon>
        <taxon>Flavobacteriaceae</taxon>
        <taxon>Flavobacterium</taxon>
    </lineage>
</organism>
<name>A0A226HMQ0_9FLAO</name>
<evidence type="ECO:0000313" key="1">
    <source>
        <dbReference type="EMBL" id="OXA94906.1"/>
    </source>
</evidence>
<dbReference type="EMBL" id="MUGW01000008">
    <property type="protein sequence ID" value="OXA94906.1"/>
    <property type="molecule type" value="Genomic_DNA"/>
</dbReference>
<dbReference type="PROSITE" id="PS51257">
    <property type="entry name" value="PROKAR_LIPOPROTEIN"/>
    <property type="match status" value="1"/>
</dbReference>
<evidence type="ECO:0000313" key="2">
    <source>
        <dbReference type="Proteomes" id="UP000198345"/>
    </source>
</evidence>
<keyword evidence="2" id="KW-1185">Reference proteome</keyword>
<dbReference type="Proteomes" id="UP000198345">
    <property type="component" value="Unassembled WGS sequence"/>
</dbReference>
<sequence length="233" mass="27867">MKNQINKIVSVLVLMFLFSSCHRPPKGYKEGDYDRAFMNYLTMRKIEFTELNNSLYSKYYIDFMRYERKELLLKNPFLKFNQVYVHQTNNVIRYFVFTDIGYVYAAETDRDGSAFVNVPVEGKIKVKKPFPLLLYGFYELDDRTVKISRNEVQRYGELNQCDVGIMQNDTITLTAYYNTKKFGYKKKWLAKTYKTNFKLVYQPNMTATPIKHNFWGKTFRIEGEFKNERVIEE</sequence>
<protein>
    <submittedName>
        <fullName evidence="1">Uncharacterized protein</fullName>
    </submittedName>
</protein>